<gene>
    <name evidence="5" type="ORF">PIB30_041368</name>
</gene>
<evidence type="ECO:0000313" key="6">
    <source>
        <dbReference type="Proteomes" id="UP001341840"/>
    </source>
</evidence>
<dbReference type="InterPro" id="IPR002160">
    <property type="entry name" value="Prot_inh_Kunz-lg"/>
</dbReference>
<feature type="chain" id="PRO_5046394418" evidence="4">
    <location>
        <begin position="29"/>
        <end position="216"/>
    </location>
</feature>
<dbReference type="Gene3D" id="2.80.10.50">
    <property type="match status" value="1"/>
</dbReference>
<evidence type="ECO:0000313" key="5">
    <source>
        <dbReference type="EMBL" id="MED6220054.1"/>
    </source>
</evidence>
<dbReference type="SUPFAM" id="SSF50386">
    <property type="entry name" value="STI-like"/>
    <property type="match status" value="1"/>
</dbReference>
<keyword evidence="2" id="KW-0722">Serine protease inhibitor</keyword>
<dbReference type="EMBL" id="JASCZI010272089">
    <property type="protein sequence ID" value="MED6220054.1"/>
    <property type="molecule type" value="Genomic_DNA"/>
</dbReference>
<keyword evidence="6" id="KW-1185">Reference proteome</keyword>
<reference evidence="5 6" key="1">
    <citation type="journal article" date="2023" name="Plants (Basel)">
        <title>Bridging the Gap: Combining Genomics and Transcriptomics Approaches to Understand Stylosanthes scabra, an Orphan Legume from the Brazilian Caatinga.</title>
        <authorList>
            <person name="Ferreira-Neto J.R.C."/>
            <person name="da Silva M.D."/>
            <person name="Binneck E."/>
            <person name="de Melo N.F."/>
            <person name="da Silva R.H."/>
            <person name="de Melo A.L.T.M."/>
            <person name="Pandolfi V."/>
            <person name="Bustamante F.O."/>
            <person name="Brasileiro-Vidal A.C."/>
            <person name="Benko-Iseppon A.M."/>
        </authorList>
    </citation>
    <scope>NUCLEOTIDE SEQUENCE [LARGE SCALE GENOMIC DNA]</scope>
    <source>
        <tissue evidence="5">Leaves</tissue>
    </source>
</reference>
<dbReference type="Proteomes" id="UP001341840">
    <property type="component" value="Unassembled WGS sequence"/>
</dbReference>
<feature type="signal peptide" evidence="4">
    <location>
        <begin position="1"/>
        <end position="28"/>
    </location>
</feature>
<protein>
    <submittedName>
        <fullName evidence="5">Uncharacterized protein</fullName>
    </submittedName>
</protein>
<evidence type="ECO:0000256" key="4">
    <source>
        <dbReference type="SAM" id="SignalP"/>
    </source>
</evidence>
<accession>A0ABU6ZDN3</accession>
<keyword evidence="1" id="KW-0646">Protease inhibitor</keyword>
<proteinExistence type="predicted"/>
<keyword evidence="4" id="KW-0732">Signal</keyword>
<keyword evidence="3" id="KW-1015">Disulfide bond</keyword>
<comment type="caution">
    <text evidence="5">The sequence shown here is derived from an EMBL/GenBank/DDBJ whole genome shotgun (WGS) entry which is preliminary data.</text>
</comment>
<dbReference type="PANTHER" id="PTHR33107:SF21">
    <property type="entry name" value="KUNITZ FAMILY TRYPSIN AND PROTEASE INHIBITOR PROTEIN"/>
    <property type="match status" value="1"/>
</dbReference>
<dbReference type="PANTHER" id="PTHR33107">
    <property type="entry name" value="KUNITZ TRYPSIN INHIBITOR 2"/>
    <property type="match status" value="1"/>
</dbReference>
<sequence>MMNTPTLFTSFFFLLFAFITINLPSSLSLSSSNNAELVQYKDGGNISPMDFVYILPAKIGPKGGGITLGNTKNSTCPAAVVLDNCAAMNGLVLGFTMQQDENLNVSTNSPVYIEFLDLPVDCTFDLRWVVVDDFPHPWIGIGSSDDDDDHPSKIIDGDFIIQRYQRGYKIVFCPKSNNNATAGACKSIGIHKDKHGLRNLILTDKDLFPFVFVNAH</sequence>
<organism evidence="5 6">
    <name type="scientific">Stylosanthes scabra</name>
    <dbReference type="NCBI Taxonomy" id="79078"/>
    <lineage>
        <taxon>Eukaryota</taxon>
        <taxon>Viridiplantae</taxon>
        <taxon>Streptophyta</taxon>
        <taxon>Embryophyta</taxon>
        <taxon>Tracheophyta</taxon>
        <taxon>Spermatophyta</taxon>
        <taxon>Magnoliopsida</taxon>
        <taxon>eudicotyledons</taxon>
        <taxon>Gunneridae</taxon>
        <taxon>Pentapetalae</taxon>
        <taxon>rosids</taxon>
        <taxon>fabids</taxon>
        <taxon>Fabales</taxon>
        <taxon>Fabaceae</taxon>
        <taxon>Papilionoideae</taxon>
        <taxon>50 kb inversion clade</taxon>
        <taxon>dalbergioids sensu lato</taxon>
        <taxon>Dalbergieae</taxon>
        <taxon>Pterocarpus clade</taxon>
        <taxon>Stylosanthes</taxon>
    </lineage>
</organism>
<name>A0ABU6ZDN3_9FABA</name>
<dbReference type="Pfam" id="PF00197">
    <property type="entry name" value="Kunitz_legume"/>
    <property type="match status" value="1"/>
</dbReference>
<dbReference type="InterPro" id="IPR011065">
    <property type="entry name" value="Kunitz_inhibitor_STI-like_sf"/>
</dbReference>
<dbReference type="SMART" id="SM00452">
    <property type="entry name" value="STI"/>
    <property type="match status" value="1"/>
</dbReference>
<evidence type="ECO:0000256" key="2">
    <source>
        <dbReference type="ARBA" id="ARBA00022900"/>
    </source>
</evidence>
<evidence type="ECO:0000256" key="3">
    <source>
        <dbReference type="ARBA" id="ARBA00023157"/>
    </source>
</evidence>
<evidence type="ECO:0000256" key="1">
    <source>
        <dbReference type="ARBA" id="ARBA00022690"/>
    </source>
</evidence>